<gene>
    <name evidence="2" type="ORF">ACH5RR_028007</name>
</gene>
<dbReference type="AlphaFoldDB" id="A0ABD2YNW7"/>
<organism evidence="2 3">
    <name type="scientific">Cinchona calisaya</name>
    <dbReference type="NCBI Taxonomy" id="153742"/>
    <lineage>
        <taxon>Eukaryota</taxon>
        <taxon>Viridiplantae</taxon>
        <taxon>Streptophyta</taxon>
        <taxon>Embryophyta</taxon>
        <taxon>Tracheophyta</taxon>
        <taxon>Spermatophyta</taxon>
        <taxon>Magnoliopsida</taxon>
        <taxon>eudicotyledons</taxon>
        <taxon>Gunneridae</taxon>
        <taxon>Pentapetalae</taxon>
        <taxon>asterids</taxon>
        <taxon>lamiids</taxon>
        <taxon>Gentianales</taxon>
        <taxon>Rubiaceae</taxon>
        <taxon>Cinchonoideae</taxon>
        <taxon>Cinchoneae</taxon>
        <taxon>Cinchona</taxon>
    </lineage>
</organism>
<protein>
    <submittedName>
        <fullName evidence="2">Uncharacterized protein</fullName>
    </submittedName>
</protein>
<keyword evidence="3" id="KW-1185">Reference proteome</keyword>
<proteinExistence type="predicted"/>
<evidence type="ECO:0000313" key="3">
    <source>
        <dbReference type="Proteomes" id="UP001630127"/>
    </source>
</evidence>
<sequence length="87" mass="9485">MCGKERVCKLEAALKTMQLQQLHKSNALSMEYSAGNGPSGQGNRGRRTTTTTTGGINSVKRPSGPDERSKDGEKAAYLFHLIYWGPN</sequence>
<feature type="compositionally biased region" description="Basic and acidic residues" evidence="1">
    <location>
        <begin position="63"/>
        <end position="72"/>
    </location>
</feature>
<accession>A0ABD2YNW7</accession>
<dbReference type="Proteomes" id="UP001630127">
    <property type="component" value="Unassembled WGS sequence"/>
</dbReference>
<name>A0ABD2YNW7_9GENT</name>
<dbReference type="EMBL" id="JBJUIK010000012">
    <property type="protein sequence ID" value="KAL3508606.1"/>
    <property type="molecule type" value="Genomic_DNA"/>
</dbReference>
<feature type="region of interest" description="Disordered" evidence="1">
    <location>
        <begin position="30"/>
        <end position="72"/>
    </location>
</feature>
<evidence type="ECO:0000313" key="2">
    <source>
        <dbReference type="EMBL" id="KAL3508606.1"/>
    </source>
</evidence>
<evidence type="ECO:0000256" key="1">
    <source>
        <dbReference type="SAM" id="MobiDB-lite"/>
    </source>
</evidence>
<comment type="caution">
    <text evidence="2">The sequence shown here is derived from an EMBL/GenBank/DDBJ whole genome shotgun (WGS) entry which is preliminary data.</text>
</comment>
<reference evidence="2 3" key="1">
    <citation type="submission" date="2024-11" db="EMBL/GenBank/DDBJ databases">
        <title>A near-complete genome assembly of Cinchona calisaya.</title>
        <authorList>
            <person name="Lian D.C."/>
            <person name="Zhao X.W."/>
            <person name="Wei L."/>
        </authorList>
    </citation>
    <scope>NUCLEOTIDE SEQUENCE [LARGE SCALE GENOMIC DNA]</scope>
    <source>
        <tissue evidence="2">Nenye</tissue>
    </source>
</reference>